<dbReference type="SMART" id="SM00867">
    <property type="entry name" value="YceI"/>
    <property type="match status" value="1"/>
</dbReference>
<dbReference type="SUPFAM" id="SSF101874">
    <property type="entry name" value="YceI-like"/>
    <property type="match status" value="1"/>
</dbReference>
<reference evidence="4" key="1">
    <citation type="journal article" date="2018" name="Front. Microbiol.">
        <title>Genome-Based Analysis Reveals the Taxonomy and Diversity of the Family Idiomarinaceae.</title>
        <authorList>
            <person name="Liu Y."/>
            <person name="Lai Q."/>
            <person name="Shao Z."/>
        </authorList>
    </citation>
    <scope>NUCLEOTIDE SEQUENCE [LARGE SCALE GENOMIC DNA]</scope>
    <source>
        <strain evidence="4">PIM1</strain>
    </source>
</reference>
<protein>
    <recommendedName>
        <fullName evidence="2">Lipid/polyisoprenoid-binding YceI-like domain-containing protein</fullName>
    </recommendedName>
</protein>
<dbReference type="Proteomes" id="UP000288127">
    <property type="component" value="Unassembled WGS sequence"/>
</dbReference>
<evidence type="ECO:0000313" key="3">
    <source>
        <dbReference type="EMBL" id="RUO60988.1"/>
    </source>
</evidence>
<evidence type="ECO:0000256" key="1">
    <source>
        <dbReference type="SAM" id="SignalP"/>
    </source>
</evidence>
<dbReference type="AlphaFoldDB" id="A0A432YJA8"/>
<evidence type="ECO:0000259" key="2">
    <source>
        <dbReference type="SMART" id="SM00867"/>
    </source>
</evidence>
<gene>
    <name evidence="3" type="ORF">CWI76_01550</name>
</gene>
<dbReference type="InterPro" id="IPR027016">
    <property type="entry name" value="UCP029811"/>
</dbReference>
<keyword evidence="4" id="KW-1185">Reference proteome</keyword>
<dbReference type="EMBL" id="PIPZ01000001">
    <property type="protein sequence ID" value="RUO60988.1"/>
    <property type="molecule type" value="Genomic_DNA"/>
</dbReference>
<dbReference type="InterPro" id="IPR007372">
    <property type="entry name" value="Lipid/polyisoprenoid-bd_YceI"/>
</dbReference>
<comment type="caution">
    <text evidence="3">The sequence shown here is derived from an EMBL/GenBank/DDBJ whole genome shotgun (WGS) entry which is preliminary data.</text>
</comment>
<dbReference type="Gene3D" id="2.40.128.110">
    <property type="entry name" value="Lipid/polyisoprenoid-binding, YceI-like"/>
    <property type="match status" value="1"/>
</dbReference>
<feature type="chain" id="PRO_5019314788" description="Lipid/polyisoprenoid-binding YceI-like domain-containing protein" evidence="1">
    <location>
        <begin position="33"/>
        <end position="203"/>
    </location>
</feature>
<accession>A0A432YJA8</accession>
<feature type="signal peptide" evidence="1">
    <location>
        <begin position="1"/>
        <end position="32"/>
    </location>
</feature>
<name>A0A432YJA8_9GAMM</name>
<dbReference type="Pfam" id="PF04264">
    <property type="entry name" value="YceI"/>
    <property type="match status" value="1"/>
</dbReference>
<proteinExistence type="predicted"/>
<dbReference type="PIRSF" id="PIRSF029811">
    <property type="entry name" value="UCP029811"/>
    <property type="match status" value="1"/>
</dbReference>
<dbReference type="InterPro" id="IPR036761">
    <property type="entry name" value="TTHA0802/YceI-like_sf"/>
</dbReference>
<sequence>MRSNCMSIKNILLTALCTAALFTTTVTQTARADTWQLDSESSVLNFVSVKNDHVAETHRFTDLQGSWEDNQVSIEIPVVSLDTQIPIRNERMLEHLFQSTEYSVVTATAKLEDDVLMAMSIGDSVPIAVELDVYIAGESETVSSYLQVTRLATDRFLATTTQPVIIDAKAFNLVAGIDKLREIAGLSRIDYSVPVTFSVQFTQ</sequence>
<organism evidence="3 4">
    <name type="scientific">Pseudidiomarina marina</name>
    <dbReference type="NCBI Taxonomy" id="502366"/>
    <lineage>
        <taxon>Bacteria</taxon>
        <taxon>Pseudomonadati</taxon>
        <taxon>Pseudomonadota</taxon>
        <taxon>Gammaproteobacteria</taxon>
        <taxon>Alteromonadales</taxon>
        <taxon>Idiomarinaceae</taxon>
        <taxon>Pseudidiomarina</taxon>
    </lineage>
</organism>
<keyword evidence="1" id="KW-0732">Signal</keyword>
<evidence type="ECO:0000313" key="4">
    <source>
        <dbReference type="Proteomes" id="UP000288127"/>
    </source>
</evidence>
<feature type="domain" description="Lipid/polyisoprenoid-binding YceI-like" evidence="2">
    <location>
        <begin position="34"/>
        <end position="202"/>
    </location>
</feature>